<reference evidence="1 2" key="1">
    <citation type="submission" date="2017-02" db="EMBL/GenBank/DDBJ databases">
        <authorList>
            <person name="Peterson S.W."/>
        </authorList>
    </citation>
    <scope>NUCLEOTIDE SEQUENCE [LARGE SCALE GENOMIC DNA]</scope>
    <source>
        <strain evidence="1 2">DSM 22899</strain>
    </source>
</reference>
<dbReference type="OrthoDB" id="9801520at2"/>
<organism evidence="1 2">
    <name type="scientific">Parapedobacter luteus</name>
    <dbReference type="NCBI Taxonomy" id="623280"/>
    <lineage>
        <taxon>Bacteria</taxon>
        <taxon>Pseudomonadati</taxon>
        <taxon>Bacteroidota</taxon>
        <taxon>Sphingobacteriia</taxon>
        <taxon>Sphingobacteriales</taxon>
        <taxon>Sphingobacteriaceae</taxon>
        <taxon>Parapedobacter</taxon>
    </lineage>
</organism>
<dbReference type="STRING" id="623280.SAMN05660226_02285"/>
<dbReference type="InterPro" id="IPR011335">
    <property type="entry name" value="Restrct_endonuc-II-like"/>
</dbReference>
<dbReference type="GO" id="GO:0004519">
    <property type="term" value="F:endonuclease activity"/>
    <property type="evidence" value="ECO:0007669"/>
    <property type="project" value="UniProtKB-KW"/>
</dbReference>
<proteinExistence type="predicted"/>
<keyword evidence="1" id="KW-0255">Endonuclease</keyword>
<gene>
    <name evidence="1" type="ORF">SAMN05660226_02285</name>
</gene>
<keyword evidence="2" id="KW-1185">Reference proteome</keyword>
<name>A0A1T5CS32_9SPHI</name>
<protein>
    <submittedName>
        <fullName evidence="1">DNA mismatch endonuclease Vsr</fullName>
    </submittedName>
</protein>
<evidence type="ECO:0000313" key="1">
    <source>
        <dbReference type="EMBL" id="SKB62234.1"/>
    </source>
</evidence>
<dbReference type="SUPFAM" id="SSF52980">
    <property type="entry name" value="Restriction endonuclease-like"/>
    <property type="match status" value="1"/>
</dbReference>
<dbReference type="Proteomes" id="UP000190541">
    <property type="component" value="Unassembled WGS sequence"/>
</dbReference>
<keyword evidence="1" id="KW-0378">Hydrolase</keyword>
<dbReference type="AlphaFoldDB" id="A0A1T5CS32"/>
<keyword evidence="1" id="KW-0540">Nuclease</keyword>
<dbReference type="RefSeq" id="WP_079716987.1">
    <property type="nucleotide sequence ID" value="NZ_FUYS01000005.1"/>
</dbReference>
<sequence length="121" mass="14094">MYLVGRIQFWHGYQWGKTKAIIKSNRDFWIPKIERNIQRDKENNATLIAMGYTVFRFWGEDVRTCMSINELGLLAINTILHNDNVLTPIWCNEAQLPQAIGKRYFLQKAAASIRKPASRPL</sequence>
<accession>A0A1T5CS32</accession>
<dbReference type="Gene3D" id="3.40.960.10">
    <property type="entry name" value="VSR Endonuclease"/>
    <property type="match status" value="1"/>
</dbReference>
<dbReference type="EMBL" id="FUYS01000005">
    <property type="protein sequence ID" value="SKB62234.1"/>
    <property type="molecule type" value="Genomic_DNA"/>
</dbReference>
<evidence type="ECO:0000313" key="2">
    <source>
        <dbReference type="Proteomes" id="UP000190541"/>
    </source>
</evidence>